<dbReference type="EMBL" id="JBBHLL010000105">
    <property type="protein sequence ID" value="KAK7816180.1"/>
    <property type="molecule type" value="Genomic_DNA"/>
</dbReference>
<dbReference type="AlphaFoldDB" id="A0AAW0INV1"/>
<proteinExistence type="predicted"/>
<dbReference type="GO" id="GO:0045111">
    <property type="term" value="C:intermediate filament cytoskeleton"/>
    <property type="evidence" value="ECO:0007669"/>
    <property type="project" value="TreeGrafter"/>
</dbReference>
<dbReference type="GO" id="GO:0001764">
    <property type="term" value="P:neuron migration"/>
    <property type="evidence" value="ECO:0007669"/>
    <property type="project" value="TreeGrafter"/>
</dbReference>
<gene>
    <name evidence="1" type="ORF">U0070_023663</name>
</gene>
<reference evidence="1 2" key="1">
    <citation type="journal article" date="2023" name="bioRxiv">
        <title>Conserved and derived expression patterns and positive selection on dental genes reveal complex evolutionary context of ever-growing rodent molars.</title>
        <authorList>
            <person name="Calamari Z.T."/>
            <person name="Song A."/>
            <person name="Cohen E."/>
            <person name="Akter M."/>
            <person name="Roy R.D."/>
            <person name="Hallikas O."/>
            <person name="Christensen M.M."/>
            <person name="Li P."/>
            <person name="Marangoni P."/>
            <person name="Jernvall J."/>
            <person name="Klein O.D."/>
        </authorList>
    </citation>
    <scope>NUCLEOTIDE SEQUENCE [LARGE SCALE GENOMIC DNA]</scope>
    <source>
        <strain evidence="1">V071</strain>
    </source>
</reference>
<dbReference type="GO" id="GO:0060271">
    <property type="term" value="P:cilium assembly"/>
    <property type="evidence" value="ECO:0007669"/>
    <property type="project" value="TreeGrafter"/>
</dbReference>
<evidence type="ECO:0000313" key="2">
    <source>
        <dbReference type="Proteomes" id="UP001488838"/>
    </source>
</evidence>
<comment type="caution">
    <text evidence="1">The sequence shown here is derived from an EMBL/GenBank/DDBJ whole genome shotgun (WGS) entry which is preliminary data.</text>
</comment>
<protein>
    <submittedName>
        <fullName evidence="1">Uncharacterized protein</fullName>
    </submittedName>
</protein>
<dbReference type="PANTHER" id="PTHR14332">
    <property type="entry name" value="DISRUPTED IN SCHIZOPHRENIA 1 PROTEIN"/>
    <property type="match status" value="1"/>
</dbReference>
<name>A0AAW0INV1_MYOGA</name>
<evidence type="ECO:0000313" key="1">
    <source>
        <dbReference type="EMBL" id="KAK7816180.1"/>
    </source>
</evidence>
<accession>A0AAW0INV1</accession>
<dbReference type="GO" id="GO:0005874">
    <property type="term" value="C:microtubule"/>
    <property type="evidence" value="ECO:0007669"/>
    <property type="project" value="TreeGrafter"/>
</dbReference>
<keyword evidence="2" id="KW-1185">Reference proteome</keyword>
<dbReference type="GO" id="GO:0005815">
    <property type="term" value="C:microtubule organizing center"/>
    <property type="evidence" value="ECO:0007669"/>
    <property type="project" value="TreeGrafter"/>
</dbReference>
<dbReference type="InterPro" id="IPR026081">
    <property type="entry name" value="DISC1"/>
</dbReference>
<dbReference type="PANTHER" id="PTHR14332:SF3">
    <property type="entry name" value="DISRUPTED IN SCHIZOPHRENIA 1 PROTEIN"/>
    <property type="match status" value="1"/>
</dbReference>
<sequence>MIERTKSLNMAIRDITAQVCSGERLCSSLRRRLSDLDTRLPQLLEAKMLAISGSHFCTAKELTEEIRALSSEQEGLESLLGRLLALSSRSIRRLSSVKEDYIRCSQDLALQEAAHICTVGTDFVSPLQCNKSSDHVTLSWRLLLASFWLHPDHSPITSTALHALCCAACPVLRCIPCGTGPTSSASPPGAHLQLVSSGFRPDSGRVIVTPAVMLRDYSFRSAMFNGILNGIYEEPHRL</sequence>
<dbReference type="Proteomes" id="UP001488838">
    <property type="component" value="Unassembled WGS sequence"/>
</dbReference>
<organism evidence="1 2">
    <name type="scientific">Myodes glareolus</name>
    <name type="common">Bank vole</name>
    <name type="synonym">Clethrionomys glareolus</name>
    <dbReference type="NCBI Taxonomy" id="447135"/>
    <lineage>
        <taxon>Eukaryota</taxon>
        <taxon>Metazoa</taxon>
        <taxon>Chordata</taxon>
        <taxon>Craniata</taxon>
        <taxon>Vertebrata</taxon>
        <taxon>Euteleostomi</taxon>
        <taxon>Mammalia</taxon>
        <taxon>Eutheria</taxon>
        <taxon>Euarchontoglires</taxon>
        <taxon>Glires</taxon>
        <taxon>Rodentia</taxon>
        <taxon>Myomorpha</taxon>
        <taxon>Muroidea</taxon>
        <taxon>Cricetidae</taxon>
        <taxon>Arvicolinae</taxon>
        <taxon>Myodes</taxon>
    </lineage>
</organism>